<organism evidence="1">
    <name type="scientific">marine metagenome</name>
    <dbReference type="NCBI Taxonomy" id="408172"/>
    <lineage>
        <taxon>unclassified sequences</taxon>
        <taxon>metagenomes</taxon>
        <taxon>ecological metagenomes</taxon>
    </lineage>
</organism>
<dbReference type="GO" id="GO:0016491">
    <property type="term" value="F:oxidoreductase activity"/>
    <property type="evidence" value="ECO:0007669"/>
    <property type="project" value="InterPro"/>
</dbReference>
<feature type="non-terminal residue" evidence="1">
    <location>
        <position position="46"/>
    </location>
</feature>
<dbReference type="EMBL" id="UINC01031369">
    <property type="protein sequence ID" value="SVB17295.1"/>
    <property type="molecule type" value="Genomic_DNA"/>
</dbReference>
<accession>A0A382BU07</accession>
<sequence length="46" mass="5310">MHLADEIEAHSEELVIAESRDNGKPEWLARTVDIPRAPENFRFFAT</sequence>
<dbReference type="AlphaFoldDB" id="A0A382BU07"/>
<reference evidence="1" key="1">
    <citation type="submission" date="2018-05" db="EMBL/GenBank/DDBJ databases">
        <authorList>
            <person name="Lanie J.A."/>
            <person name="Ng W.-L."/>
            <person name="Kazmierczak K.M."/>
            <person name="Andrzejewski T.M."/>
            <person name="Davidsen T.M."/>
            <person name="Wayne K.J."/>
            <person name="Tettelin H."/>
            <person name="Glass J.I."/>
            <person name="Rusch D."/>
            <person name="Podicherti R."/>
            <person name="Tsui H.-C.T."/>
            <person name="Winkler M.E."/>
        </authorList>
    </citation>
    <scope>NUCLEOTIDE SEQUENCE</scope>
</reference>
<name>A0A382BU07_9ZZZZ</name>
<protein>
    <submittedName>
        <fullName evidence="1">Uncharacterized protein</fullName>
    </submittedName>
</protein>
<evidence type="ECO:0000313" key="1">
    <source>
        <dbReference type="EMBL" id="SVB17295.1"/>
    </source>
</evidence>
<dbReference type="Gene3D" id="3.40.605.10">
    <property type="entry name" value="Aldehyde Dehydrogenase, Chain A, domain 1"/>
    <property type="match status" value="1"/>
</dbReference>
<dbReference type="SUPFAM" id="SSF53720">
    <property type="entry name" value="ALDH-like"/>
    <property type="match status" value="1"/>
</dbReference>
<proteinExistence type="predicted"/>
<dbReference type="InterPro" id="IPR016162">
    <property type="entry name" value="Ald_DH_N"/>
</dbReference>
<gene>
    <name evidence="1" type="ORF">METZ01_LOCUS170149</name>
</gene>
<dbReference type="InterPro" id="IPR016161">
    <property type="entry name" value="Ald_DH/histidinol_DH"/>
</dbReference>